<feature type="domain" description="Type IV secretion system coupling protein TraD DNA-binding" evidence="7">
    <location>
        <begin position="170"/>
        <end position="520"/>
    </location>
</feature>
<protein>
    <submittedName>
        <fullName evidence="8">Type IV secretory pathway, VirD4 component</fullName>
    </submittedName>
</protein>
<dbReference type="Pfam" id="PF10412">
    <property type="entry name" value="TrwB_AAD_bind"/>
    <property type="match status" value="1"/>
</dbReference>
<dbReference type="CDD" id="cd01127">
    <property type="entry name" value="TrwB_TraG_TraD_VirD4"/>
    <property type="match status" value="1"/>
</dbReference>
<dbReference type="AlphaFoldDB" id="A0A9W5B1F4"/>
<reference evidence="8 9" key="1">
    <citation type="submission" date="2016-01" db="EMBL/GenBank/DDBJ databases">
        <authorList>
            <person name="Regsiter A."/>
            <person name="william w."/>
        </authorList>
    </citation>
    <scope>NUCLEOTIDE SEQUENCE [LARGE SCALE GENOMIC DNA]</scope>
    <source>
        <strain evidence="8 9">CFBP 5494</strain>
    </source>
</reference>
<gene>
    <name evidence="8" type="ORF">AGR2A_Cc30195</name>
</gene>
<dbReference type="GO" id="GO:0005886">
    <property type="term" value="C:plasma membrane"/>
    <property type="evidence" value="ECO:0007669"/>
    <property type="project" value="UniProtKB-SubCell"/>
</dbReference>
<dbReference type="RefSeq" id="WP_072493917.1">
    <property type="nucleotide sequence ID" value="NZ_LT009718.1"/>
</dbReference>
<evidence type="ECO:0000313" key="8">
    <source>
        <dbReference type="EMBL" id="CUW92123.1"/>
    </source>
</evidence>
<dbReference type="InterPro" id="IPR019476">
    <property type="entry name" value="T4SS_TraD_DNA-bd"/>
</dbReference>
<dbReference type="PANTHER" id="PTHR37937:SF1">
    <property type="entry name" value="CONJUGATIVE TRANSFER: DNA TRANSPORT"/>
    <property type="match status" value="1"/>
</dbReference>
<keyword evidence="2" id="KW-1003">Cell membrane</keyword>
<evidence type="ECO:0000256" key="5">
    <source>
        <dbReference type="ARBA" id="ARBA00023136"/>
    </source>
</evidence>
<dbReference type="SUPFAM" id="SSF52540">
    <property type="entry name" value="P-loop containing nucleoside triphosphate hydrolases"/>
    <property type="match status" value="1"/>
</dbReference>
<dbReference type="Proteomes" id="UP000191933">
    <property type="component" value="Unassembled WGS sequence"/>
</dbReference>
<sequence length="589" mass="62491">MHLHPLTPRKPERFALVLSAMAGFVIAATAFTLVLTLAPPTAWLHQADRAVAANPIFLFQLLRSLVFSGAGSGVIGVLTALPALPEKAVLAVNELGIGPSLAIRTIAAGIAGVIVYAKLQASILASGIAEPAVQHVDGLRLRAGGGALRCLKGEWARRYGHSASGIALVDGLPMPRQLETEHILLVGGTGAGKTTILQGILDGALKLGDRVLALDVKGDMTARWPSDAFVLLSSDDKRCARWDIGRDIRNADDAMEFAIELIPETSDPSWSAGARRVLAALVQVLQAKAAAHRAVWGWHHLDALLRKPVAELHALLAADHPAEASFIDVTNDATLKQAMSFYLVMVANAGQIVRVCARAGKKGKNNPSLSIREWATGSGPNALLLRQSQRQPQLTATIARLVLKIVADAVVSEALQDEPAPIWIVLDELPQLGRSTAVPRLAAIGRSAGIRLVAAVQSPAQLRDIYGRETAQALADNFATKIVGRVASGSTASEISATWIGTRSVRWWEETGRDANGRPRLEPRTKDIPVVDPAVLSSALGFHADLAGRAGVHALVVGHGDIARLAWPVGRWPVQRPASLDRENPASPN</sequence>
<evidence type="ECO:0000256" key="3">
    <source>
        <dbReference type="ARBA" id="ARBA00022692"/>
    </source>
</evidence>
<keyword evidence="3 6" id="KW-0812">Transmembrane</keyword>
<evidence type="ECO:0000259" key="7">
    <source>
        <dbReference type="Pfam" id="PF10412"/>
    </source>
</evidence>
<dbReference type="PANTHER" id="PTHR37937">
    <property type="entry name" value="CONJUGATIVE TRANSFER: DNA TRANSPORT"/>
    <property type="match status" value="1"/>
</dbReference>
<feature type="transmembrane region" description="Helical" evidence="6">
    <location>
        <begin position="14"/>
        <end position="37"/>
    </location>
</feature>
<name>A0A9W5B1F4_9HYPH</name>
<dbReference type="EMBL" id="FBVY01000014">
    <property type="protein sequence ID" value="CUW92123.1"/>
    <property type="molecule type" value="Genomic_DNA"/>
</dbReference>
<keyword evidence="9" id="KW-1185">Reference proteome</keyword>
<evidence type="ECO:0000256" key="4">
    <source>
        <dbReference type="ARBA" id="ARBA00022989"/>
    </source>
</evidence>
<dbReference type="InterPro" id="IPR027417">
    <property type="entry name" value="P-loop_NTPase"/>
</dbReference>
<keyword evidence="5 6" id="KW-0472">Membrane</keyword>
<evidence type="ECO:0000256" key="1">
    <source>
        <dbReference type="ARBA" id="ARBA00004651"/>
    </source>
</evidence>
<dbReference type="InterPro" id="IPR051539">
    <property type="entry name" value="T4SS-coupling_protein"/>
</dbReference>
<accession>A0A9W5B1F4</accession>
<evidence type="ECO:0000313" key="9">
    <source>
        <dbReference type="Proteomes" id="UP000191933"/>
    </source>
</evidence>
<comment type="subcellular location">
    <subcellularLocation>
        <location evidence="1">Cell membrane</location>
        <topology evidence="1">Multi-pass membrane protein</topology>
    </subcellularLocation>
</comment>
<organism evidence="8 9">
    <name type="scientific">Agrobacterium genomosp. 2 str. CFBP 5494</name>
    <dbReference type="NCBI Taxonomy" id="1183436"/>
    <lineage>
        <taxon>Bacteria</taxon>
        <taxon>Pseudomonadati</taxon>
        <taxon>Pseudomonadota</taxon>
        <taxon>Alphaproteobacteria</taxon>
        <taxon>Hyphomicrobiales</taxon>
        <taxon>Rhizobiaceae</taxon>
        <taxon>Rhizobium/Agrobacterium group</taxon>
        <taxon>Agrobacterium</taxon>
        <taxon>Agrobacterium tumefaciens complex</taxon>
    </lineage>
</organism>
<feature type="transmembrane region" description="Helical" evidence="6">
    <location>
        <begin position="57"/>
        <end position="81"/>
    </location>
</feature>
<keyword evidence="4 6" id="KW-1133">Transmembrane helix</keyword>
<proteinExistence type="predicted"/>
<evidence type="ECO:0000256" key="2">
    <source>
        <dbReference type="ARBA" id="ARBA00022475"/>
    </source>
</evidence>
<dbReference type="Gene3D" id="3.40.50.300">
    <property type="entry name" value="P-loop containing nucleotide triphosphate hydrolases"/>
    <property type="match status" value="2"/>
</dbReference>
<comment type="caution">
    <text evidence="8">The sequence shown here is derived from an EMBL/GenBank/DDBJ whole genome shotgun (WGS) entry which is preliminary data.</text>
</comment>
<evidence type="ECO:0000256" key="6">
    <source>
        <dbReference type="SAM" id="Phobius"/>
    </source>
</evidence>